<gene>
    <name evidence="1" type="ORF">L2K70_07815</name>
</gene>
<organism evidence="1 2">
    <name type="scientific">Nocardioides potassii</name>
    <dbReference type="NCBI Taxonomy" id="2911371"/>
    <lineage>
        <taxon>Bacteria</taxon>
        <taxon>Bacillati</taxon>
        <taxon>Actinomycetota</taxon>
        <taxon>Actinomycetes</taxon>
        <taxon>Propionibacteriales</taxon>
        <taxon>Nocardioidaceae</taxon>
        <taxon>Nocardioides</taxon>
    </lineage>
</organism>
<reference evidence="1 2" key="1">
    <citation type="submission" date="2022-01" db="EMBL/GenBank/DDBJ databases">
        <title>Nocardioides sp. nov., an actinomycete isolated from mining soil.</title>
        <authorList>
            <person name="Liu L."/>
        </authorList>
    </citation>
    <scope>NUCLEOTIDE SEQUENCE [LARGE SCALE GENOMIC DNA]</scope>
    <source>
        <strain evidence="1 2">KLBMP 9356</strain>
    </source>
</reference>
<dbReference type="RefSeq" id="WP_236401016.1">
    <property type="nucleotide sequence ID" value="NZ_JAKJHZ010000005.1"/>
</dbReference>
<proteinExistence type="predicted"/>
<evidence type="ECO:0000313" key="2">
    <source>
        <dbReference type="Proteomes" id="UP001201161"/>
    </source>
</evidence>
<dbReference type="Proteomes" id="UP001201161">
    <property type="component" value="Unassembled WGS sequence"/>
</dbReference>
<sequence length="202" mass="21411">MDVVGAIERMGGLSTRAALIQATSRSDVDRALASQAVVRVGQGRYTLPGVDAAAAQAHAMNGVLCLASAALHHGWEVKAVPGKPHVLVPRNRNVPRRYRSRVVLHSADLAPDDVTGQATSRELTLTQCLRLLPYDEALVIADSALRHGEHATLRRAAALVRGRGQVNAERVAARATDLSANAFESVTRAICTASPGSTSSRR</sequence>
<protein>
    <recommendedName>
        <fullName evidence="3">AbiEi antitoxin C-terminal domain-containing protein</fullName>
    </recommendedName>
</protein>
<evidence type="ECO:0000313" key="1">
    <source>
        <dbReference type="EMBL" id="MCF6377509.1"/>
    </source>
</evidence>
<dbReference type="EMBL" id="JAKJHZ010000005">
    <property type="protein sequence ID" value="MCF6377509.1"/>
    <property type="molecule type" value="Genomic_DNA"/>
</dbReference>
<accession>A0ABS9HB97</accession>
<name>A0ABS9HB97_9ACTN</name>
<evidence type="ECO:0008006" key="3">
    <source>
        <dbReference type="Google" id="ProtNLM"/>
    </source>
</evidence>
<keyword evidence="2" id="KW-1185">Reference proteome</keyword>
<comment type="caution">
    <text evidence="1">The sequence shown here is derived from an EMBL/GenBank/DDBJ whole genome shotgun (WGS) entry which is preliminary data.</text>
</comment>